<gene>
    <name evidence="1" type="primary">LOC114346295</name>
</gene>
<dbReference type="RefSeq" id="XP_028152862.1">
    <property type="nucleotide sequence ID" value="XM_028297061.1"/>
</dbReference>
<dbReference type="InParanoid" id="A0A6P7H2X1"/>
<reference evidence="1" key="1">
    <citation type="submission" date="2025-08" db="UniProtKB">
        <authorList>
            <consortium name="RefSeq"/>
        </authorList>
    </citation>
    <scope>IDENTIFICATION</scope>
    <source>
        <tissue evidence="1">Whole insect</tissue>
    </source>
</reference>
<dbReference type="PANTHER" id="PTHR31025:SF9">
    <property type="entry name" value="SI:DKEY-286J15.1"/>
    <property type="match status" value="1"/>
</dbReference>
<dbReference type="PANTHER" id="PTHR31025">
    <property type="entry name" value="SI:CH211-196P9.1-RELATED"/>
    <property type="match status" value="1"/>
</dbReference>
<name>A0A6P7H2X1_DIAVI</name>
<evidence type="ECO:0000313" key="1">
    <source>
        <dbReference type="RefSeq" id="XP_028152862.1"/>
    </source>
</evidence>
<accession>A0A6P7H2X1</accession>
<proteinExistence type="predicted"/>
<dbReference type="AlphaFoldDB" id="A0A6P7H2X1"/>
<protein>
    <submittedName>
        <fullName evidence="1">Uncharacterized protein LOC114346295</fullName>
    </submittedName>
</protein>
<organism evidence="1">
    <name type="scientific">Diabrotica virgifera virgifera</name>
    <name type="common">western corn rootworm</name>
    <dbReference type="NCBI Taxonomy" id="50390"/>
    <lineage>
        <taxon>Eukaryota</taxon>
        <taxon>Metazoa</taxon>
        <taxon>Ecdysozoa</taxon>
        <taxon>Arthropoda</taxon>
        <taxon>Hexapoda</taxon>
        <taxon>Insecta</taxon>
        <taxon>Pterygota</taxon>
        <taxon>Neoptera</taxon>
        <taxon>Endopterygota</taxon>
        <taxon>Coleoptera</taxon>
        <taxon>Polyphaga</taxon>
        <taxon>Cucujiformia</taxon>
        <taxon>Chrysomeloidea</taxon>
        <taxon>Chrysomelidae</taxon>
        <taxon>Galerucinae</taxon>
        <taxon>Diabroticina</taxon>
        <taxon>Diabroticites</taxon>
        <taxon>Diabrotica</taxon>
    </lineage>
</organism>
<sequence length="398" mass="46602">MSLCDLLKDSNKGKSILEYYNKHSSLDKLRRDALVSLILEDIQYNAASLSPKDYPPILKEIEKTFPSEKLFLDYYFFSRQKRKNPGGRLYNKYINSTTKIRKIENSSSAASSTDQPKIQDNQEFDEDILKSIKASLQRDFTNWEAVKDKWEKTFVLRHRDLKASSHDTNIVNFLKDWPLYSHANAKDLIDIDFRLLFPGKEILLYSKWDDFKKKIKSFYRTNINDKSCKLLFSSLNDKSETNVEDYILATLLNSIILPTSRFSVEKGSSKRKVTIQDAQESFTLRIPTINDFENKLTELRAKYYSKGTTLQPLIVVVGYSADQITNYFLYFDKYCQHHDSYLSCLDTCFKLFHVLSLEYPQAAYGPWYFIQKYIYEIETEYDRPLPSVSSLVAYLNLQ</sequence>